<keyword evidence="2" id="KW-0732">Signal</keyword>
<evidence type="ECO:0000256" key="1">
    <source>
        <dbReference type="SAM" id="MobiDB-lite"/>
    </source>
</evidence>
<evidence type="ECO:0000256" key="2">
    <source>
        <dbReference type="SAM" id="SignalP"/>
    </source>
</evidence>
<organism evidence="3 4">
    <name type="scientific">Phytoactinopolyspora halophila</name>
    <dbReference type="NCBI Taxonomy" id="1981511"/>
    <lineage>
        <taxon>Bacteria</taxon>
        <taxon>Bacillati</taxon>
        <taxon>Actinomycetota</taxon>
        <taxon>Actinomycetes</taxon>
        <taxon>Jiangellales</taxon>
        <taxon>Jiangellaceae</taxon>
        <taxon>Phytoactinopolyspora</taxon>
    </lineage>
</organism>
<dbReference type="Gene3D" id="1.10.4030.10">
    <property type="entry name" value="Porin chaperone SurA, peptide-binding domain"/>
    <property type="match status" value="1"/>
</dbReference>
<name>A0A329QGF3_9ACTN</name>
<comment type="caution">
    <text evidence="3">The sequence shown here is derived from an EMBL/GenBank/DDBJ whole genome shotgun (WGS) entry which is preliminary data.</text>
</comment>
<gene>
    <name evidence="3" type="ORF">DPM12_16470</name>
</gene>
<accession>A0A329QGF3</accession>
<feature type="region of interest" description="Disordered" evidence="1">
    <location>
        <begin position="199"/>
        <end position="227"/>
    </location>
</feature>
<dbReference type="Pfam" id="PF13624">
    <property type="entry name" value="SurA_N_3"/>
    <property type="match status" value="1"/>
</dbReference>
<sequence length="227" mass="24742">MMTKRKAVSNSRWSRQSCRFLVVPAVAAVVAALAACDPAQVGAAATVDGERLSVSGLQEQVDEVIEVRNAAIEEHDLPLQPLGAGDDTAEIQQELLSRWVINRLYEDLAAESGIEITEADVDDFLEQFAEQFPDGDMTAFLAEQSFTEELLRTEARTALISQEITSAEGGQQAAQEMLQSAVAEKDIEINPRYGEWTAEQGFVPESGSVSKPFEEEPAGENELPVEQ</sequence>
<protein>
    <recommendedName>
        <fullName evidence="5">SurA N-terminal domain-containing protein</fullName>
    </recommendedName>
</protein>
<evidence type="ECO:0000313" key="4">
    <source>
        <dbReference type="Proteomes" id="UP000250462"/>
    </source>
</evidence>
<feature type="signal peptide" evidence="2">
    <location>
        <begin position="1"/>
        <end position="34"/>
    </location>
</feature>
<feature type="compositionally biased region" description="Acidic residues" evidence="1">
    <location>
        <begin position="215"/>
        <end position="227"/>
    </location>
</feature>
<dbReference type="SUPFAM" id="SSF109998">
    <property type="entry name" value="Triger factor/SurA peptide-binding domain-like"/>
    <property type="match status" value="1"/>
</dbReference>
<dbReference type="EMBL" id="QMIG01000020">
    <property type="protein sequence ID" value="RAW11434.1"/>
    <property type="molecule type" value="Genomic_DNA"/>
</dbReference>
<dbReference type="InterPro" id="IPR050245">
    <property type="entry name" value="PrsA_foldase"/>
</dbReference>
<dbReference type="Proteomes" id="UP000250462">
    <property type="component" value="Unassembled WGS sequence"/>
</dbReference>
<proteinExistence type="predicted"/>
<feature type="chain" id="PRO_5038917357" description="SurA N-terminal domain-containing protein" evidence="2">
    <location>
        <begin position="35"/>
        <end position="227"/>
    </location>
</feature>
<keyword evidence="4" id="KW-1185">Reference proteome</keyword>
<dbReference type="AlphaFoldDB" id="A0A329QGF3"/>
<dbReference type="PANTHER" id="PTHR47245">
    <property type="entry name" value="PEPTIDYLPROLYL ISOMERASE"/>
    <property type="match status" value="1"/>
</dbReference>
<evidence type="ECO:0000313" key="3">
    <source>
        <dbReference type="EMBL" id="RAW11434.1"/>
    </source>
</evidence>
<reference evidence="3 4" key="1">
    <citation type="submission" date="2018-06" db="EMBL/GenBank/DDBJ databases">
        <title>Phytoactinopolyspora halophila sp. nov., a novel halophilic actinomycete isolated from a saline soil in China.</title>
        <authorList>
            <person name="Tang S.-K."/>
        </authorList>
    </citation>
    <scope>NUCLEOTIDE SEQUENCE [LARGE SCALE GENOMIC DNA]</scope>
    <source>
        <strain evidence="3 4">YIM 96934</strain>
    </source>
</reference>
<dbReference type="PANTHER" id="PTHR47245:SF2">
    <property type="entry name" value="PEPTIDYL-PROLYL CIS-TRANS ISOMERASE HP_0175-RELATED"/>
    <property type="match status" value="1"/>
</dbReference>
<dbReference type="InterPro" id="IPR027304">
    <property type="entry name" value="Trigger_fact/SurA_dom_sf"/>
</dbReference>
<evidence type="ECO:0008006" key="5">
    <source>
        <dbReference type="Google" id="ProtNLM"/>
    </source>
</evidence>